<proteinExistence type="predicted"/>
<evidence type="ECO:0000313" key="1">
    <source>
        <dbReference type="EMBL" id="GLK14813.1"/>
    </source>
</evidence>
<dbReference type="Proteomes" id="UP001143474">
    <property type="component" value="Unassembled WGS sequence"/>
</dbReference>
<keyword evidence="2" id="KW-1185">Reference proteome</keyword>
<reference evidence="1" key="1">
    <citation type="journal article" date="2014" name="Int. J. Syst. Evol. Microbiol.">
        <title>Complete genome sequence of Corynebacterium casei LMG S-19264T (=DSM 44701T), isolated from a smear-ripened cheese.</title>
        <authorList>
            <consortium name="US DOE Joint Genome Institute (JGI-PGF)"/>
            <person name="Walter F."/>
            <person name="Albersmeier A."/>
            <person name="Kalinowski J."/>
            <person name="Ruckert C."/>
        </authorList>
    </citation>
    <scope>NUCLEOTIDE SEQUENCE</scope>
    <source>
        <strain evidence="1">VKM Ac-2007</strain>
    </source>
</reference>
<accession>A0A9W6IBU0</accession>
<reference evidence="1" key="2">
    <citation type="submission" date="2023-01" db="EMBL/GenBank/DDBJ databases">
        <authorList>
            <person name="Sun Q."/>
            <person name="Evtushenko L."/>
        </authorList>
    </citation>
    <scope>NUCLEOTIDE SEQUENCE</scope>
    <source>
        <strain evidence="1">VKM Ac-2007</strain>
    </source>
</reference>
<protein>
    <submittedName>
        <fullName evidence="1">Uncharacterized protein</fullName>
    </submittedName>
</protein>
<dbReference type="AlphaFoldDB" id="A0A9W6IBU0"/>
<comment type="caution">
    <text evidence="1">The sequence shown here is derived from an EMBL/GenBank/DDBJ whole genome shotgun (WGS) entry which is preliminary data.</text>
</comment>
<sequence length="141" mass="15663">MPDSRELHDLLRTVRSGDVESATDALFHLKNRICPQGVAVSGETATALPALIDVIVSGRSIVRGEVLRLVARISRASHAWRNSARHARPEYAGNYVGRIEWEVAVDRAFRDAVPVLVRLESDAEPEVASIAHDLAERYRRD</sequence>
<name>A0A9W6IBU0_9ACTN</name>
<evidence type="ECO:0000313" key="2">
    <source>
        <dbReference type="Proteomes" id="UP001143474"/>
    </source>
</evidence>
<dbReference type="EMBL" id="BSEV01000037">
    <property type="protein sequence ID" value="GLK14813.1"/>
    <property type="molecule type" value="Genomic_DNA"/>
</dbReference>
<organism evidence="1 2">
    <name type="scientific">Streptosporangium carneum</name>
    <dbReference type="NCBI Taxonomy" id="47481"/>
    <lineage>
        <taxon>Bacteria</taxon>
        <taxon>Bacillati</taxon>
        <taxon>Actinomycetota</taxon>
        <taxon>Actinomycetes</taxon>
        <taxon>Streptosporangiales</taxon>
        <taxon>Streptosporangiaceae</taxon>
        <taxon>Streptosporangium</taxon>
    </lineage>
</organism>
<dbReference type="RefSeq" id="WP_271223042.1">
    <property type="nucleotide sequence ID" value="NZ_BAAAVD010000059.1"/>
</dbReference>
<gene>
    <name evidence="1" type="ORF">GCM10017600_82250</name>
</gene>